<proteinExistence type="predicted"/>
<accession>A0A917SWL5</accession>
<keyword evidence="3" id="KW-1185">Reference proteome</keyword>
<evidence type="ECO:0000313" key="3">
    <source>
        <dbReference type="Proteomes" id="UP000655208"/>
    </source>
</evidence>
<reference evidence="2" key="2">
    <citation type="submission" date="2020-09" db="EMBL/GenBank/DDBJ databases">
        <authorList>
            <person name="Sun Q."/>
            <person name="Zhou Y."/>
        </authorList>
    </citation>
    <scope>NUCLEOTIDE SEQUENCE</scope>
    <source>
        <strain evidence="2">CGMCC 4.7308</strain>
    </source>
</reference>
<protein>
    <submittedName>
        <fullName evidence="2">Uncharacterized protein</fullName>
    </submittedName>
</protein>
<keyword evidence="1" id="KW-0175">Coiled coil</keyword>
<dbReference type="RefSeq" id="WP_188941585.1">
    <property type="nucleotide sequence ID" value="NZ_BMNA01000004.1"/>
</dbReference>
<organism evidence="2 3">
    <name type="scientific">Nakamurella endophytica</name>
    <dbReference type="NCBI Taxonomy" id="1748367"/>
    <lineage>
        <taxon>Bacteria</taxon>
        <taxon>Bacillati</taxon>
        <taxon>Actinomycetota</taxon>
        <taxon>Actinomycetes</taxon>
        <taxon>Nakamurellales</taxon>
        <taxon>Nakamurellaceae</taxon>
        <taxon>Nakamurella</taxon>
    </lineage>
</organism>
<dbReference type="EMBL" id="BMNA01000004">
    <property type="protein sequence ID" value="GGM01504.1"/>
    <property type="molecule type" value="Genomic_DNA"/>
</dbReference>
<reference evidence="2" key="1">
    <citation type="journal article" date="2014" name="Int. J. Syst. Evol. Microbiol.">
        <title>Complete genome sequence of Corynebacterium casei LMG S-19264T (=DSM 44701T), isolated from a smear-ripened cheese.</title>
        <authorList>
            <consortium name="US DOE Joint Genome Institute (JGI-PGF)"/>
            <person name="Walter F."/>
            <person name="Albersmeier A."/>
            <person name="Kalinowski J."/>
            <person name="Ruckert C."/>
        </authorList>
    </citation>
    <scope>NUCLEOTIDE SEQUENCE</scope>
    <source>
        <strain evidence="2">CGMCC 4.7308</strain>
    </source>
</reference>
<dbReference type="Proteomes" id="UP000655208">
    <property type="component" value="Unassembled WGS sequence"/>
</dbReference>
<feature type="coiled-coil region" evidence="1">
    <location>
        <begin position="59"/>
        <end position="93"/>
    </location>
</feature>
<evidence type="ECO:0000313" key="2">
    <source>
        <dbReference type="EMBL" id="GGM01504.1"/>
    </source>
</evidence>
<evidence type="ECO:0000256" key="1">
    <source>
        <dbReference type="SAM" id="Coils"/>
    </source>
</evidence>
<dbReference type="AlphaFoldDB" id="A0A917SWL5"/>
<sequence>MAEQVSSRLDGSVGVDEILDSIPADAALLLRDHIKGLEAEAGNARALATRSDRLRSEDVAALQFALDRTREERDRLRNRVDDLEAHLARKVTAAALTRLRRLAR</sequence>
<name>A0A917SWL5_9ACTN</name>
<comment type="caution">
    <text evidence="2">The sequence shown here is derived from an EMBL/GenBank/DDBJ whole genome shotgun (WGS) entry which is preliminary data.</text>
</comment>
<gene>
    <name evidence="2" type="ORF">GCM10011594_21950</name>
</gene>